<dbReference type="EMBL" id="CADIKI010000016">
    <property type="protein sequence ID" value="CAB3801268.1"/>
    <property type="molecule type" value="Genomic_DNA"/>
</dbReference>
<proteinExistence type="predicted"/>
<sequence length="931" mass="97307">MKGDFSRLRFNRARHYTSVLTQQGRVELDSDANEQRAIDEHLRKTETIDIVGQSGGPIDHAGFDIALNADQSSLTFSAGRYYVDGLLCENPAPGDYATQPYLLGATGIASMLTALRRGTLSALQVYLEVWQRVVTPIDDPGIKEVALGEADTTDRLQTVWRVVVEQVFAEGSSTTASAPAGSSINSSTFSRLGLTNRIANLNPALTTALTAASNRSSNLNAVTSRATSTSLIDSAAGLGSSGGAVGVSGPVGTQSATVQTQDGTSQDTTPALSCCQQMALASKPVTPGKMGVLTGSADTTASPCLPVPSAGYRGLENQLYRVEIHHGGTAEIATFKWSRDNGSVVTSVVSTSASSVNVDSLGPDANLGFSPTQWVELIDDSNEFGLVPNQPGQLRQIEGIDTTDLKVTFDANVDALPIDLDVVAGHAKLRRWDQFTPSASSDGVPLSAGNWIDLENGIQICFTTTGTYTAGDYWLIPARTATGNVEWPPADSDASRFQPPHQTTIHRAPLACIHITDRQFVVEPCRQLFYPLIDLTPAAAVPALHVTNINWPNDGIYTVAQLLQKGLLVTFDNAPSVALTSANFVVEANVPISALEKREFQSIWAGSLLFATPVLEISGTVAQQGSTPVFKWSPPLMPNVAWYYDLLQLAQSSLFVRIRVTLKGRFIFAPSGAQTLYLDGRALGQPGTALDGKTPRIDLVLPSGEGAQSSDFESWFTLVPPLEIESLTVATNTPAVAPAVGAGPITPLTEVGAAVRDALAPNASGAAATVAPSAAAAVAPGAAATVAPAAATTIASGAAPAAASSVAGNLATAAANVSKFTLANQPDAFTQIIDPVFRSTLTGESTTCQVTLQYPPLFDTTVQLSVSNAGGYEPYISLPSSVVVSAGTKSQTFVVRVIVIRELATNPPTIVASLTDSGGQTSTQSLVLKVG</sequence>
<reference evidence="1 2" key="1">
    <citation type="submission" date="2020-04" db="EMBL/GenBank/DDBJ databases">
        <authorList>
            <person name="De Canck E."/>
        </authorList>
    </citation>
    <scope>NUCLEOTIDE SEQUENCE [LARGE SCALE GENOMIC DNA]</scope>
    <source>
        <strain evidence="1 2">LMG 27177</strain>
    </source>
</reference>
<accession>A0A6J5GI86</accession>
<evidence type="ECO:0000313" key="1">
    <source>
        <dbReference type="EMBL" id="CAB3801268.1"/>
    </source>
</evidence>
<keyword evidence="2" id="KW-1185">Reference proteome</keyword>
<dbReference type="AlphaFoldDB" id="A0A6J5GI86"/>
<name>A0A6J5GI86_9BURK</name>
<dbReference type="Proteomes" id="UP000494252">
    <property type="component" value="Unassembled WGS sequence"/>
</dbReference>
<gene>
    <name evidence="1" type="ORF">LMG27177_05012</name>
</gene>
<dbReference type="RefSeq" id="WP_175163970.1">
    <property type="nucleotide sequence ID" value="NZ_CADIKI010000016.1"/>
</dbReference>
<evidence type="ECO:0000313" key="2">
    <source>
        <dbReference type="Proteomes" id="UP000494252"/>
    </source>
</evidence>
<organism evidence="1 2">
    <name type="scientific">Paraburkholderia fynbosensis</name>
    <dbReference type="NCBI Taxonomy" id="1200993"/>
    <lineage>
        <taxon>Bacteria</taxon>
        <taxon>Pseudomonadati</taxon>
        <taxon>Pseudomonadota</taxon>
        <taxon>Betaproteobacteria</taxon>
        <taxon>Burkholderiales</taxon>
        <taxon>Burkholderiaceae</taxon>
        <taxon>Paraburkholderia</taxon>
    </lineage>
</organism>
<dbReference type="InterPro" id="IPR045392">
    <property type="entry name" value="DUF6519"/>
</dbReference>
<protein>
    <submittedName>
        <fullName evidence="1">Uncharacterized protein</fullName>
    </submittedName>
</protein>
<dbReference type="Pfam" id="PF20129">
    <property type="entry name" value="DUF6519"/>
    <property type="match status" value="2"/>
</dbReference>